<evidence type="ECO:0000313" key="1">
    <source>
        <dbReference type="EMBL" id="CAG8543497.1"/>
    </source>
</evidence>
<dbReference type="EMBL" id="CAJVPT010007654">
    <property type="protein sequence ID" value="CAG8543497.1"/>
    <property type="molecule type" value="Genomic_DNA"/>
</dbReference>
<dbReference type="Proteomes" id="UP000789525">
    <property type="component" value="Unassembled WGS sequence"/>
</dbReference>
<name>A0ACA9LSE1_9GLOM</name>
<proteinExistence type="predicted"/>
<reference evidence="1" key="1">
    <citation type="submission" date="2021-06" db="EMBL/GenBank/DDBJ databases">
        <authorList>
            <person name="Kallberg Y."/>
            <person name="Tangrot J."/>
            <person name="Rosling A."/>
        </authorList>
    </citation>
    <scope>NUCLEOTIDE SEQUENCE</scope>
    <source>
        <strain evidence="1">CL356</strain>
    </source>
</reference>
<protein>
    <submittedName>
        <fullName evidence="1">16028_t:CDS:1</fullName>
    </submittedName>
</protein>
<comment type="caution">
    <text evidence="1">The sequence shown here is derived from an EMBL/GenBank/DDBJ whole genome shotgun (WGS) entry which is preliminary data.</text>
</comment>
<organism evidence="1 2">
    <name type="scientific">Acaulospora colombiana</name>
    <dbReference type="NCBI Taxonomy" id="27376"/>
    <lineage>
        <taxon>Eukaryota</taxon>
        <taxon>Fungi</taxon>
        <taxon>Fungi incertae sedis</taxon>
        <taxon>Mucoromycota</taxon>
        <taxon>Glomeromycotina</taxon>
        <taxon>Glomeromycetes</taxon>
        <taxon>Diversisporales</taxon>
        <taxon>Acaulosporaceae</taxon>
        <taxon>Acaulospora</taxon>
    </lineage>
</organism>
<accession>A0ACA9LSE1</accession>
<gene>
    <name evidence="1" type="ORF">ACOLOM_LOCUS4560</name>
</gene>
<keyword evidence="2" id="KW-1185">Reference proteome</keyword>
<sequence>MPSKNQSEISGSPTSSPLANITRWFKVQILRADPTIRPSSSKVSASPSSSSSMSSKSKKLPRRARSLSGSKLFNNTKSSDKKNRHGDSFLDEESWVDEELIEDDDLAIFGKDEIYRLSIAQAKPGNITHSTTPLVVSAEQASCTKKDCLKDTHIVRGSVEHFVYVRTLRKIRAGREQKYLLQMVMLNGLMTKLSKTYEFPESQRAEMRHYKATICEIDRRNYPSSRSGVNTSTTEISTTAANKKFAFIAGYNTGSRVVVKYRPSYSSTKVLTVFDEELKRLVVKELPLARRKRRISKSSISSASSTSTLVRSSSNSSMSSLSTLTTLAEPVESDHNKFFDPLKVMSSKLHKLRMSTMNMISIKQHQKSNIVYETNYDNDDGEDDDVSLFVLKEQFRYSGRSCGNTFQRHSSDTTVGVLSVERNDSRLTLAV</sequence>
<evidence type="ECO:0000313" key="2">
    <source>
        <dbReference type="Proteomes" id="UP000789525"/>
    </source>
</evidence>